<keyword evidence="7" id="KW-1185">Reference proteome</keyword>
<dbReference type="RefSeq" id="WP_072554427.1">
    <property type="nucleotide sequence ID" value="NZ_CP018155.1"/>
</dbReference>
<proteinExistence type="inferred from homology"/>
<evidence type="ECO:0000256" key="3">
    <source>
        <dbReference type="ARBA" id="ARBA00023125"/>
    </source>
</evidence>
<dbReference type="SUPFAM" id="SSF116734">
    <property type="entry name" value="DNA methylase specificity domain"/>
    <property type="match status" value="2"/>
</dbReference>
<evidence type="ECO:0000313" key="7">
    <source>
        <dbReference type="Proteomes" id="UP000181898"/>
    </source>
</evidence>
<reference evidence="6 7" key="1">
    <citation type="submission" date="2016-11" db="EMBL/GenBank/DDBJ databases">
        <title>Tenacibaculum sp. LPB0136, isolated from marine environment.</title>
        <authorList>
            <person name="Kim E."/>
            <person name="Yi H."/>
        </authorList>
    </citation>
    <scope>NUCLEOTIDE SEQUENCE [LARGE SCALE GENOMIC DNA]</scope>
    <source>
        <strain evidence="6 7">LPB0136</strain>
    </source>
</reference>
<evidence type="ECO:0000256" key="1">
    <source>
        <dbReference type="ARBA" id="ARBA00010923"/>
    </source>
</evidence>
<keyword evidence="4" id="KW-0175">Coiled coil</keyword>
<dbReference type="EMBL" id="CP018155">
    <property type="protein sequence ID" value="APG64104.1"/>
    <property type="molecule type" value="Genomic_DNA"/>
</dbReference>
<dbReference type="Gene3D" id="1.10.287.1120">
    <property type="entry name" value="Bipartite methylase S protein"/>
    <property type="match status" value="1"/>
</dbReference>
<protein>
    <recommendedName>
        <fullName evidence="5">Type I restriction modification DNA specificity domain-containing protein</fullName>
    </recommendedName>
</protein>
<evidence type="ECO:0000313" key="6">
    <source>
        <dbReference type="EMBL" id="APG64104.1"/>
    </source>
</evidence>
<dbReference type="PANTHER" id="PTHR30408">
    <property type="entry name" value="TYPE-1 RESTRICTION ENZYME ECOKI SPECIFICITY PROTEIN"/>
    <property type="match status" value="1"/>
</dbReference>
<dbReference type="Proteomes" id="UP000181898">
    <property type="component" value="Chromosome"/>
</dbReference>
<accession>A0A1L3JG65</accession>
<evidence type="ECO:0000256" key="2">
    <source>
        <dbReference type="ARBA" id="ARBA00022747"/>
    </source>
</evidence>
<dbReference type="GO" id="GO:0009307">
    <property type="term" value="P:DNA restriction-modification system"/>
    <property type="evidence" value="ECO:0007669"/>
    <property type="project" value="UniProtKB-KW"/>
</dbReference>
<dbReference type="InterPro" id="IPR000055">
    <property type="entry name" value="Restrct_endonuc_typeI_TRD"/>
</dbReference>
<sequence>MTNTTTHTKPLKPKLRFKEFEGEWEEKKFGDLVNSISSGKIKPGSEGEFLVYGSTGVIGKSNQFTHEGEYILIARVGANAGRINRVSGKYAVTDNTLIIDSKKNILNNCFTEGFLEKFNLNRLIFGSGQPLITGGLLKGIKINLPTLPEQQKIANFLTAIDNKIQQLQRKKELLETYKKGVMQQLFSQQLRFKPDESVIASSHCESLLRGTKQTRRGKLEAISSKEAQFPDWEEKKLGELCNITTGKLDANAMVENGQYRFYTCAKNYFNIDNFEFDTNALIISGNGANVGYIHHYKGKFNAYQRTYVLDEFVQDIFYMKYFLDKFLYKRIFREKKDGNTPYIVMTTLTDMKILIPTIDEQQKIASYLSAIDSKIANVASATLSHQQFKKGLLQQLFV</sequence>
<dbReference type="KEGG" id="ten:LPB136_01405"/>
<gene>
    <name evidence="6" type="ORF">LPB136_01405</name>
</gene>
<dbReference type="AlphaFoldDB" id="A0A1L3JG65"/>
<feature type="coiled-coil region" evidence="4">
    <location>
        <begin position="157"/>
        <end position="184"/>
    </location>
</feature>
<dbReference type="STRING" id="1850252.LPB136_01405"/>
<evidence type="ECO:0000256" key="4">
    <source>
        <dbReference type="SAM" id="Coils"/>
    </source>
</evidence>
<dbReference type="InterPro" id="IPR044946">
    <property type="entry name" value="Restrct_endonuc_typeI_TRD_sf"/>
</dbReference>
<dbReference type="OrthoDB" id="667970at2"/>
<name>A0A1L3JG65_9FLAO</name>
<dbReference type="Gene3D" id="3.90.220.20">
    <property type="entry name" value="DNA methylase specificity domains"/>
    <property type="match status" value="2"/>
</dbReference>
<dbReference type="GO" id="GO:0003677">
    <property type="term" value="F:DNA binding"/>
    <property type="evidence" value="ECO:0007669"/>
    <property type="project" value="UniProtKB-KW"/>
</dbReference>
<keyword evidence="2" id="KW-0680">Restriction system</keyword>
<dbReference type="CDD" id="cd17266">
    <property type="entry name" value="RMtype1_S_Sau1132ORF3780P-TRD2-CR2_like"/>
    <property type="match status" value="1"/>
</dbReference>
<dbReference type="Pfam" id="PF01420">
    <property type="entry name" value="Methylase_S"/>
    <property type="match status" value="2"/>
</dbReference>
<organism evidence="6 7">
    <name type="scientific">Tenacibaculum todarodis</name>
    <dbReference type="NCBI Taxonomy" id="1850252"/>
    <lineage>
        <taxon>Bacteria</taxon>
        <taxon>Pseudomonadati</taxon>
        <taxon>Bacteroidota</taxon>
        <taxon>Flavobacteriia</taxon>
        <taxon>Flavobacteriales</taxon>
        <taxon>Flavobacteriaceae</taxon>
        <taxon>Tenacibaculum</taxon>
    </lineage>
</organism>
<dbReference type="PANTHER" id="PTHR30408:SF12">
    <property type="entry name" value="TYPE I RESTRICTION ENZYME MJAVIII SPECIFICITY SUBUNIT"/>
    <property type="match status" value="1"/>
</dbReference>
<feature type="domain" description="Type I restriction modification DNA specificity" evidence="5">
    <location>
        <begin position="23"/>
        <end position="174"/>
    </location>
</feature>
<evidence type="ECO:0000259" key="5">
    <source>
        <dbReference type="Pfam" id="PF01420"/>
    </source>
</evidence>
<feature type="domain" description="Type I restriction modification DNA specificity" evidence="5">
    <location>
        <begin position="231"/>
        <end position="376"/>
    </location>
</feature>
<keyword evidence="3" id="KW-0238">DNA-binding</keyword>
<comment type="similarity">
    <text evidence="1">Belongs to the type-I restriction system S methylase family.</text>
</comment>
<dbReference type="REBASE" id="173530">
    <property type="entry name" value="S.Tsp136ORF1410P"/>
</dbReference>
<dbReference type="InterPro" id="IPR052021">
    <property type="entry name" value="Type-I_RS_S_subunit"/>
</dbReference>